<reference evidence="3" key="1">
    <citation type="submission" date="2018-01" db="EMBL/GenBank/DDBJ databases">
        <title>An insight into the sialome of Amazonian anophelines.</title>
        <authorList>
            <person name="Ribeiro J.M."/>
            <person name="Scarpassa V."/>
            <person name="Calvo E."/>
        </authorList>
    </citation>
    <scope>NUCLEOTIDE SEQUENCE</scope>
    <source>
        <tissue evidence="3">Salivary glands</tissue>
    </source>
</reference>
<name>A0A2M3ZMV4_9DIPT</name>
<dbReference type="EMBL" id="GGFM01008997">
    <property type="protein sequence ID" value="MBW29748.1"/>
    <property type="molecule type" value="Transcribed_RNA"/>
</dbReference>
<dbReference type="AlphaFoldDB" id="A0A2M3ZMV4"/>
<keyword evidence="2" id="KW-0732">Signal</keyword>
<feature type="region of interest" description="Disordered" evidence="1">
    <location>
        <begin position="101"/>
        <end position="128"/>
    </location>
</feature>
<feature type="region of interest" description="Disordered" evidence="1">
    <location>
        <begin position="258"/>
        <end position="292"/>
    </location>
</feature>
<proteinExistence type="predicted"/>
<evidence type="ECO:0000313" key="3">
    <source>
        <dbReference type="EMBL" id="MBW29748.1"/>
    </source>
</evidence>
<evidence type="ECO:0000256" key="1">
    <source>
        <dbReference type="SAM" id="MobiDB-lite"/>
    </source>
</evidence>
<accession>A0A2M3ZMV4</accession>
<protein>
    <submittedName>
        <fullName evidence="3">Putative secreted peptide</fullName>
    </submittedName>
</protein>
<feature type="chain" id="PRO_5014643138" evidence="2">
    <location>
        <begin position="40"/>
        <end position="292"/>
    </location>
</feature>
<organism evidence="3">
    <name type="scientific">Anopheles braziliensis</name>
    <dbReference type="NCBI Taxonomy" id="58242"/>
    <lineage>
        <taxon>Eukaryota</taxon>
        <taxon>Metazoa</taxon>
        <taxon>Ecdysozoa</taxon>
        <taxon>Arthropoda</taxon>
        <taxon>Hexapoda</taxon>
        <taxon>Insecta</taxon>
        <taxon>Pterygota</taxon>
        <taxon>Neoptera</taxon>
        <taxon>Endopterygota</taxon>
        <taxon>Diptera</taxon>
        <taxon>Nematocera</taxon>
        <taxon>Culicoidea</taxon>
        <taxon>Culicidae</taxon>
        <taxon>Anophelinae</taxon>
        <taxon>Anopheles</taxon>
    </lineage>
</organism>
<sequence length="292" mass="32237">MHPGRCARGSSRYAHRALRTCFTLLLLLLLLLLPPPLASLRCSTPRANTRSVRLFVLFLFHPSKPCGPAGRNTPERGSLYLCPARARLYGGVKHSRNGLRTHTRTHARNTDGGRGGPVHHAPTNRRTDGLLRRGRRGRLARRRRRSDNLAFAACLSTVAVATANKSRNRLLRFSRVLITSTTAPPHPWNDDSEPHNLRPLPTDTGAPGVSDHRSDTVSYDTISCLPGHGTREKRLNSCTALPACCVVCARDDDDDDECCPSAPEQRLGDAQDGGKTTDHQSTKPMNRRTIRQ</sequence>
<evidence type="ECO:0000256" key="2">
    <source>
        <dbReference type="SAM" id="SignalP"/>
    </source>
</evidence>
<feature type="signal peptide" evidence="2">
    <location>
        <begin position="1"/>
        <end position="39"/>
    </location>
</feature>